<dbReference type="RefSeq" id="WP_074450212.1">
    <property type="nucleotide sequence ID" value="NZ_FMMM01000078.1"/>
</dbReference>
<organism evidence="1 2">
    <name type="scientific">Tannerella forsythia</name>
    <name type="common">Bacteroides forsythus</name>
    <dbReference type="NCBI Taxonomy" id="28112"/>
    <lineage>
        <taxon>Bacteria</taxon>
        <taxon>Pseudomonadati</taxon>
        <taxon>Bacteroidota</taxon>
        <taxon>Bacteroidia</taxon>
        <taxon>Bacteroidales</taxon>
        <taxon>Tannerellaceae</taxon>
        <taxon>Tannerella</taxon>
    </lineage>
</organism>
<evidence type="ECO:0000313" key="2">
    <source>
        <dbReference type="Proteomes" id="UP000182057"/>
    </source>
</evidence>
<reference evidence="1 2" key="1">
    <citation type="submission" date="2016-09" db="EMBL/GenBank/DDBJ databases">
        <authorList>
            <person name="Capua I."/>
            <person name="De Benedictis P."/>
            <person name="Joannis T."/>
            <person name="Lombin L.H."/>
            <person name="Cattoli G."/>
        </authorList>
    </citation>
    <scope>NUCLEOTIDE SEQUENCE [LARGE SCALE GENOMIC DNA]</scope>
    <source>
        <strain evidence="1 2">UB20</strain>
    </source>
</reference>
<protein>
    <recommendedName>
        <fullName evidence="3">6-bladed beta-propeller</fullName>
    </recommendedName>
</protein>
<dbReference type="InterPro" id="IPR011044">
    <property type="entry name" value="Quino_amine_DH_bsu"/>
</dbReference>
<dbReference type="Proteomes" id="UP000182057">
    <property type="component" value="Unassembled WGS sequence"/>
</dbReference>
<evidence type="ECO:0008006" key="3">
    <source>
        <dbReference type="Google" id="ProtNLM"/>
    </source>
</evidence>
<accession>A0A1D3UVT4</accession>
<gene>
    <name evidence="1" type="ORF">TFUB20_02369</name>
</gene>
<proteinExistence type="predicted"/>
<sequence length="385" mass="43881">MKGKKIIASVFLMALCAGCGNSHQEKETGIITVDVHADYPEKKLMLQDILEVEYIPLETSDEFITQGYVLDIGDRYILAKNRTPDGDIFLFDRQTGKGIRKINRKGQGAEEYTSIYRIVLDEANDEMFVNCMPMRKIFVYDLEGRFKRCFNHADSASYSVLFNYDREHLISYDMSIYYKEGMPSEGRSSHAIISKQDGSVTRKIPIPFEVVKAPIIQKEGIAINTIQSIVPWHDKFLLIETSTDTVYLSEGNTIRPFLVKTASEDPQILLTMGTMTDRYYFLQTIKKEFDFTTGNGFPRTDLMYDTEEKALYRATVFNADYDKHEVNMNSNPVNGTIAAFNILTADQLVEAYEKDELKGPLKDIAAQLDEDANPVLVVMKYKAKK</sequence>
<dbReference type="Pfam" id="PF17170">
    <property type="entry name" value="DUF5128"/>
    <property type="match status" value="1"/>
</dbReference>
<dbReference type="SUPFAM" id="SSF50969">
    <property type="entry name" value="YVTN repeat-like/Quinoprotein amine dehydrogenase"/>
    <property type="match status" value="1"/>
</dbReference>
<dbReference type="OrthoDB" id="819585at2"/>
<name>A0A1D3UVT4_TANFO</name>
<dbReference type="AlphaFoldDB" id="A0A1D3UVT4"/>
<dbReference type="EMBL" id="FMMM01000078">
    <property type="protein sequence ID" value="SCQ24217.1"/>
    <property type="molecule type" value="Genomic_DNA"/>
</dbReference>
<evidence type="ECO:0000313" key="1">
    <source>
        <dbReference type="EMBL" id="SCQ24217.1"/>
    </source>
</evidence>